<feature type="domain" description="Glycosyltransferase 2-like" evidence="3">
    <location>
        <begin position="5"/>
        <end position="121"/>
    </location>
</feature>
<dbReference type="InterPro" id="IPR001173">
    <property type="entry name" value="Glyco_trans_2-like"/>
</dbReference>
<comment type="caution">
    <text evidence="4">The sequence shown here is derived from an EMBL/GenBank/DDBJ whole genome shotgun (WGS) entry which is preliminary data.</text>
</comment>
<evidence type="ECO:0000256" key="2">
    <source>
        <dbReference type="ARBA" id="ARBA00022679"/>
    </source>
</evidence>
<reference evidence="4 5" key="1">
    <citation type="journal article" date="2019" name="Nat. Med.">
        <title>A library of human gut bacterial isolates paired with longitudinal multiomics data enables mechanistic microbiome research.</title>
        <authorList>
            <person name="Poyet M."/>
            <person name="Groussin M."/>
            <person name="Gibbons S.M."/>
            <person name="Avila-Pacheco J."/>
            <person name="Jiang X."/>
            <person name="Kearney S.M."/>
            <person name="Perrotta A.R."/>
            <person name="Berdy B."/>
            <person name="Zhao S."/>
            <person name="Lieberman T.D."/>
            <person name="Swanson P.K."/>
            <person name="Smith M."/>
            <person name="Roesemann S."/>
            <person name="Alexander J.E."/>
            <person name="Rich S.A."/>
            <person name="Livny J."/>
            <person name="Vlamakis H."/>
            <person name="Clish C."/>
            <person name="Bullock K."/>
            <person name="Deik A."/>
            <person name="Scott J."/>
            <person name="Pierce K.A."/>
            <person name="Xavier R.J."/>
            <person name="Alm E.J."/>
        </authorList>
    </citation>
    <scope>NUCLEOTIDE SEQUENCE [LARGE SCALE GENOMIC DNA]</scope>
    <source>
        <strain evidence="4 5">BIOML-A20</strain>
    </source>
</reference>
<dbReference type="EMBL" id="WKMO01000013">
    <property type="protein sequence ID" value="MSB74492.1"/>
    <property type="molecule type" value="Genomic_DNA"/>
</dbReference>
<dbReference type="PANTHER" id="PTHR22916:SF51">
    <property type="entry name" value="GLYCOSYLTRANSFERASE EPSH-RELATED"/>
    <property type="match status" value="1"/>
</dbReference>
<name>A0A9Q4MSA0_PARDI</name>
<organism evidence="4 5">
    <name type="scientific">Parabacteroides distasonis</name>
    <dbReference type="NCBI Taxonomy" id="823"/>
    <lineage>
        <taxon>Bacteria</taxon>
        <taxon>Pseudomonadati</taxon>
        <taxon>Bacteroidota</taxon>
        <taxon>Bacteroidia</taxon>
        <taxon>Bacteroidales</taxon>
        <taxon>Tannerellaceae</taxon>
        <taxon>Parabacteroides</taxon>
    </lineage>
</organism>
<protein>
    <submittedName>
        <fullName evidence="4">Glycosyltransferase</fullName>
    </submittedName>
</protein>
<dbReference type="Pfam" id="PF00535">
    <property type="entry name" value="Glycos_transf_2"/>
    <property type="match status" value="1"/>
</dbReference>
<sequence length="334" mass="38743">MSKVSIIIPVYNAEKTLCRCLDSLVVQTYEDVEIILVNDGSVDSSRNICETYRDKYSQIILINQENAGPATARNVGIDSASGKYISFVDADDYVECGMIEEMVNAAETNHAEMVICGYDQEHSGVIVKHEYKYDAGLYVGEGARKIAIDLISDVSAKRIPPYSWVRMILKDSLENPKVRYAEGMIRSEDYYFFVQLHFRIKRLYLLGDKPLYHYMEIDNSLTHTYVPNYWFSVKEIYCGLLEKLPEDEEIKKRLGVMLVQRSLVALSNVSKKKSKGMLRKELYEIVLDEDLNYVISEISGTSYLKSYVWLMSNHMYFIVYWRYLLKFYGRKIFS</sequence>
<accession>A0A9Q4MSA0</accession>
<dbReference type="OrthoDB" id="6307329at2"/>
<dbReference type="RefSeq" id="WP_005855506.1">
    <property type="nucleotide sequence ID" value="NZ_BQOC01000001.1"/>
</dbReference>
<evidence type="ECO:0000256" key="1">
    <source>
        <dbReference type="ARBA" id="ARBA00022676"/>
    </source>
</evidence>
<gene>
    <name evidence="4" type="ORF">GKD70_14585</name>
</gene>
<proteinExistence type="predicted"/>
<dbReference type="GO" id="GO:0016758">
    <property type="term" value="F:hexosyltransferase activity"/>
    <property type="evidence" value="ECO:0007669"/>
    <property type="project" value="UniProtKB-ARBA"/>
</dbReference>
<evidence type="ECO:0000313" key="5">
    <source>
        <dbReference type="Proteomes" id="UP000441609"/>
    </source>
</evidence>
<dbReference type="Proteomes" id="UP000441609">
    <property type="component" value="Unassembled WGS sequence"/>
</dbReference>
<dbReference type="AlphaFoldDB" id="A0A9Q4MSA0"/>
<dbReference type="PANTHER" id="PTHR22916">
    <property type="entry name" value="GLYCOSYLTRANSFERASE"/>
    <property type="match status" value="1"/>
</dbReference>
<dbReference type="CDD" id="cd00761">
    <property type="entry name" value="Glyco_tranf_GTA_type"/>
    <property type="match status" value="1"/>
</dbReference>
<dbReference type="SUPFAM" id="SSF53448">
    <property type="entry name" value="Nucleotide-diphospho-sugar transferases"/>
    <property type="match status" value="1"/>
</dbReference>
<dbReference type="Gene3D" id="3.90.550.10">
    <property type="entry name" value="Spore Coat Polysaccharide Biosynthesis Protein SpsA, Chain A"/>
    <property type="match status" value="1"/>
</dbReference>
<keyword evidence="1" id="KW-0328">Glycosyltransferase</keyword>
<evidence type="ECO:0000259" key="3">
    <source>
        <dbReference type="Pfam" id="PF00535"/>
    </source>
</evidence>
<keyword evidence="2" id="KW-0808">Transferase</keyword>
<dbReference type="InterPro" id="IPR029044">
    <property type="entry name" value="Nucleotide-diphossugar_trans"/>
</dbReference>
<evidence type="ECO:0000313" key="4">
    <source>
        <dbReference type="EMBL" id="MSB74492.1"/>
    </source>
</evidence>